<evidence type="ECO:0000313" key="3">
    <source>
        <dbReference type="Proteomes" id="UP000501518"/>
    </source>
</evidence>
<feature type="region of interest" description="Disordered" evidence="1">
    <location>
        <begin position="40"/>
        <end position="63"/>
    </location>
</feature>
<sequence>MTGRTPASPAAWMRSSGVRAAAVLSAGVFLLTGCSPDGGLRVESPSGQPVPSASRPSENLPVDEPFSADEIREAAVDDAALAADAAHAQVLETLLYCTDCLTLDEPLMVGETKYQIARVTTPRDDQRFAGLVVGNEDGKPAVKLVVSGTDLTLTPGQGGTLVAQESLYRDGDKRCCPSGWSVRVYRYHDGRFEGGQRISRDGGE</sequence>
<accession>A0A6G8KYK6</accession>
<organism evidence="2 3">
    <name type="scientific">Brevibacterium luteolum</name>
    <dbReference type="NCBI Taxonomy" id="199591"/>
    <lineage>
        <taxon>Bacteria</taxon>
        <taxon>Bacillati</taxon>
        <taxon>Actinomycetota</taxon>
        <taxon>Actinomycetes</taxon>
        <taxon>Micrococcales</taxon>
        <taxon>Brevibacteriaceae</taxon>
        <taxon>Brevibacterium</taxon>
    </lineage>
</organism>
<dbReference type="KEGG" id="blut:EW640_10055"/>
<protein>
    <recommendedName>
        <fullName evidence="4">Lipoprotein</fullName>
    </recommendedName>
</protein>
<dbReference type="EMBL" id="CP035810">
    <property type="protein sequence ID" value="QIN29580.1"/>
    <property type="molecule type" value="Genomic_DNA"/>
</dbReference>
<evidence type="ECO:0000256" key="1">
    <source>
        <dbReference type="SAM" id="MobiDB-lite"/>
    </source>
</evidence>
<dbReference type="PROSITE" id="PS51257">
    <property type="entry name" value="PROKAR_LIPOPROTEIN"/>
    <property type="match status" value="1"/>
</dbReference>
<gene>
    <name evidence="2" type="ORF">EW640_10055</name>
</gene>
<dbReference type="AlphaFoldDB" id="A0A6G8KYK6"/>
<feature type="compositionally biased region" description="Polar residues" evidence="1">
    <location>
        <begin position="45"/>
        <end position="57"/>
    </location>
</feature>
<name>A0A6G8KYK6_9MICO</name>
<dbReference type="RefSeq" id="WP_165883976.1">
    <property type="nucleotide sequence ID" value="NZ_CP035810.1"/>
</dbReference>
<proteinExistence type="predicted"/>
<reference evidence="2 3" key="1">
    <citation type="submission" date="2019-02" db="EMBL/GenBank/DDBJ databases">
        <title>Complete Genome Sequence and Methylome Analysis of Brevibacterium luteolum NEB1784.</title>
        <authorList>
            <person name="Fomenkov A."/>
            <person name="Roberts R.J."/>
        </authorList>
    </citation>
    <scope>NUCLEOTIDE SEQUENCE [LARGE SCALE GENOMIC DNA]</scope>
    <source>
        <strain evidence="2 3">NEB1784</strain>
    </source>
</reference>
<evidence type="ECO:0008006" key="4">
    <source>
        <dbReference type="Google" id="ProtNLM"/>
    </source>
</evidence>
<evidence type="ECO:0000313" key="2">
    <source>
        <dbReference type="EMBL" id="QIN29580.1"/>
    </source>
</evidence>
<dbReference type="Proteomes" id="UP000501518">
    <property type="component" value="Chromosome"/>
</dbReference>